<dbReference type="EMBL" id="LGRV01000003">
    <property type="protein sequence ID" value="KOS68309.1"/>
    <property type="molecule type" value="Genomic_DNA"/>
</dbReference>
<keyword evidence="5" id="KW-1185">Reference proteome</keyword>
<dbReference type="RefSeq" id="WP_053583133.1">
    <property type="nucleotide sequence ID" value="NZ_LGRV01000003.1"/>
</dbReference>
<evidence type="ECO:0000313" key="4">
    <source>
        <dbReference type="EMBL" id="KOS68309.1"/>
    </source>
</evidence>
<accession>A0ABR5K1Q3</accession>
<feature type="signal peptide" evidence="2">
    <location>
        <begin position="1"/>
        <end position="26"/>
    </location>
</feature>
<organism evidence="4 5">
    <name type="scientific">Lysinibacillus contaminans</name>
    <dbReference type="NCBI Taxonomy" id="1293441"/>
    <lineage>
        <taxon>Bacteria</taxon>
        <taxon>Bacillati</taxon>
        <taxon>Bacillota</taxon>
        <taxon>Bacilli</taxon>
        <taxon>Bacillales</taxon>
        <taxon>Bacillaceae</taxon>
        <taxon>Lysinibacillus</taxon>
    </lineage>
</organism>
<reference evidence="5" key="1">
    <citation type="submission" date="2015-07" db="EMBL/GenBank/DDBJ databases">
        <title>Fjat-14205 dsm 2895.</title>
        <authorList>
            <person name="Liu B."/>
            <person name="Wang J."/>
            <person name="Zhu Y."/>
            <person name="Liu G."/>
            <person name="Chen Q."/>
            <person name="Chen Z."/>
            <person name="Lan J."/>
            <person name="Che J."/>
            <person name="Ge C."/>
            <person name="Shi H."/>
            <person name="Pan Z."/>
            <person name="Liu X."/>
        </authorList>
    </citation>
    <scope>NUCLEOTIDE SEQUENCE [LARGE SCALE GENOMIC DNA]</scope>
    <source>
        <strain evidence="5">DSM 25560</strain>
    </source>
</reference>
<feature type="domain" description="SLH" evidence="3">
    <location>
        <begin position="121"/>
        <end position="180"/>
    </location>
</feature>
<dbReference type="Pfam" id="PF00395">
    <property type="entry name" value="SLH"/>
    <property type="match status" value="2"/>
</dbReference>
<evidence type="ECO:0000313" key="5">
    <source>
        <dbReference type="Proteomes" id="UP000050668"/>
    </source>
</evidence>
<name>A0ABR5K1Q3_9BACI</name>
<gene>
    <name evidence="4" type="ORF">AEA09_06900</name>
</gene>
<feature type="chain" id="PRO_5047208870" description="SLH domain-containing protein" evidence="2">
    <location>
        <begin position="27"/>
        <end position="304"/>
    </location>
</feature>
<keyword evidence="1 2" id="KW-0732">Signal</keyword>
<evidence type="ECO:0000256" key="1">
    <source>
        <dbReference type="ARBA" id="ARBA00022729"/>
    </source>
</evidence>
<protein>
    <recommendedName>
        <fullName evidence="3">SLH domain-containing protein</fullName>
    </recommendedName>
</protein>
<sequence>MKKTIQMAAMVVLLCASISVPMQTHAYQEPTNYVHMKTDNMIVYSKYGATISATEKDGIFSVKASVVNNRQPLEVEIFKNGHTGVLKQVTKKTMEAVAYRDEGDRVIATIHGNADLQFVYPIANNFQDLSNSSYGMYITTLAERGIINGQTPDFFGVNSKLTRAQVCALVVRAFSLQQVSTTQFKDMDTKKSWYNGYVGALTSLGVMKGKSYNEFDPNGQLTRQQAILILGRTLEAVDFKPDEEIVALPYNDIKNFDDELYQHTRTLYALGALDYRETLAPAQSINRGQFTKMLYMTLQVAGRL</sequence>
<dbReference type="PROSITE" id="PS51272">
    <property type="entry name" value="SLH"/>
    <property type="match status" value="2"/>
</dbReference>
<dbReference type="Proteomes" id="UP000050668">
    <property type="component" value="Unassembled WGS sequence"/>
</dbReference>
<evidence type="ECO:0000259" key="3">
    <source>
        <dbReference type="PROSITE" id="PS51272"/>
    </source>
</evidence>
<feature type="domain" description="SLH" evidence="3">
    <location>
        <begin position="181"/>
        <end position="244"/>
    </location>
</feature>
<evidence type="ECO:0000256" key="2">
    <source>
        <dbReference type="SAM" id="SignalP"/>
    </source>
</evidence>
<dbReference type="InterPro" id="IPR001119">
    <property type="entry name" value="SLH_dom"/>
</dbReference>
<proteinExistence type="predicted"/>
<comment type="caution">
    <text evidence="4">The sequence shown here is derived from an EMBL/GenBank/DDBJ whole genome shotgun (WGS) entry which is preliminary data.</text>
</comment>